<dbReference type="InterPro" id="IPR011032">
    <property type="entry name" value="GroES-like_sf"/>
</dbReference>
<dbReference type="FunFam" id="3.40.50.720:FF:000003">
    <property type="entry name" value="S-(hydroxymethyl)glutathione dehydrogenase"/>
    <property type="match status" value="1"/>
</dbReference>
<dbReference type="SUPFAM" id="SSF50129">
    <property type="entry name" value="GroES-like"/>
    <property type="match status" value="1"/>
</dbReference>
<keyword evidence="5" id="KW-0560">Oxidoreductase</keyword>
<dbReference type="PANTHER" id="PTHR43350:SF21">
    <property type="entry name" value="S-NITROSOMYCOTHIOL REDUCTASE MSCR"/>
    <property type="match status" value="1"/>
</dbReference>
<evidence type="ECO:0000256" key="1">
    <source>
        <dbReference type="ARBA" id="ARBA00001947"/>
    </source>
</evidence>
<dbReference type="InterPro" id="IPR013154">
    <property type="entry name" value="ADH-like_N"/>
</dbReference>
<evidence type="ECO:0000313" key="7">
    <source>
        <dbReference type="EMBL" id="SUZ72460.1"/>
    </source>
</evidence>
<evidence type="ECO:0000256" key="5">
    <source>
        <dbReference type="ARBA" id="ARBA00023002"/>
    </source>
</evidence>
<name>A0A381PZY4_9ZZZZ</name>
<evidence type="ECO:0000256" key="4">
    <source>
        <dbReference type="ARBA" id="ARBA00022833"/>
    </source>
</evidence>
<comment type="similarity">
    <text evidence="2">Belongs to the zinc-containing alcohol dehydrogenase family.</text>
</comment>
<dbReference type="Gene3D" id="3.40.50.720">
    <property type="entry name" value="NAD(P)-binding Rossmann-like Domain"/>
    <property type="match status" value="1"/>
</dbReference>
<dbReference type="InterPro" id="IPR020843">
    <property type="entry name" value="ER"/>
</dbReference>
<comment type="cofactor">
    <cofactor evidence="1">
        <name>Zn(2+)</name>
        <dbReference type="ChEBI" id="CHEBI:29105"/>
    </cofactor>
</comment>
<dbReference type="EMBL" id="UINC01001150">
    <property type="protein sequence ID" value="SUZ72460.1"/>
    <property type="molecule type" value="Genomic_DNA"/>
</dbReference>
<dbReference type="InterPro" id="IPR013149">
    <property type="entry name" value="ADH-like_C"/>
</dbReference>
<gene>
    <name evidence="7" type="ORF">METZ01_LOCUS25314</name>
</gene>
<dbReference type="GO" id="GO:0008270">
    <property type="term" value="F:zinc ion binding"/>
    <property type="evidence" value="ECO:0007669"/>
    <property type="project" value="InterPro"/>
</dbReference>
<protein>
    <recommendedName>
        <fullName evidence="6">Enoyl reductase (ER) domain-containing protein</fullName>
    </recommendedName>
</protein>
<dbReference type="Gene3D" id="3.90.180.10">
    <property type="entry name" value="Medium-chain alcohol dehydrogenases, catalytic domain"/>
    <property type="match status" value="1"/>
</dbReference>
<dbReference type="InterPro" id="IPR036291">
    <property type="entry name" value="NAD(P)-bd_dom_sf"/>
</dbReference>
<dbReference type="SMART" id="SM00829">
    <property type="entry name" value="PKS_ER"/>
    <property type="match status" value="1"/>
</dbReference>
<dbReference type="AlphaFoldDB" id="A0A381PZY4"/>
<dbReference type="Pfam" id="PF08240">
    <property type="entry name" value="ADH_N"/>
    <property type="match status" value="1"/>
</dbReference>
<keyword evidence="3" id="KW-0479">Metal-binding</keyword>
<keyword evidence="4" id="KW-0862">Zinc</keyword>
<evidence type="ECO:0000256" key="3">
    <source>
        <dbReference type="ARBA" id="ARBA00022723"/>
    </source>
</evidence>
<accession>A0A381PZY4</accession>
<evidence type="ECO:0000256" key="2">
    <source>
        <dbReference type="ARBA" id="ARBA00008072"/>
    </source>
</evidence>
<dbReference type="InterPro" id="IPR002328">
    <property type="entry name" value="ADH_Zn_CS"/>
</dbReference>
<dbReference type="PROSITE" id="PS00059">
    <property type="entry name" value="ADH_ZINC"/>
    <property type="match status" value="1"/>
</dbReference>
<proteinExistence type="inferred from homology"/>
<dbReference type="PANTHER" id="PTHR43350">
    <property type="entry name" value="NAD-DEPENDENT ALCOHOL DEHYDROGENASE"/>
    <property type="match status" value="1"/>
</dbReference>
<sequence length="366" mass="38933">MPTEARVVVVPQQQDQPLEVIDVTLPAPGPHQVVVRQFASGICHSQLHTIHNPRQAPALLGHESTGEVLAVGESVTDLTPGDTVMVTWVPKDQAQARRQGGITRLELPDGRTATSINVFTWATHTIADEMYVVKVPDDIDRETDSIIGCAVITGAGAVLHTANVQSGDSVAIIGVGGVGLSAVAAAAHLGANPVIAVDLDDEKLDFAKSFGATHGVNAAEVDPVVAIRALTTISEQFDILRQPVAGVDYAFDCIGHSATMRQISEVIRGGEFGQRKGGTAVLVGVPQTPIELDSRQMFMGERSYVCSLGGSCTPGEDLPRFIDWHRQGILDLDSLVTQRYSIDDIGRAVEDLENGRIAGRSILVFD</sequence>
<evidence type="ECO:0000259" key="6">
    <source>
        <dbReference type="SMART" id="SM00829"/>
    </source>
</evidence>
<organism evidence="7">
    <name type="scientific">marine metagenome</name>
    <dbReference type="NCBI Taxonomy" id="408172"/>
    <lineage>
        <taxon>unclassified sequences</taxon>
        <taxon>metagenomes</taxon>
        <taxon>ecological metagenomes</taxon>
    </lineage>
</organism>
<dbReference type="SUPFAM" id="SSF51735">
    <property type="entry name" value="NAD(P)-binding Rossmann-fold domains"/>
    <property type="match status" value="1"/>
</dbReference>
<reference evidence="7" key="1">
    <citation type="submission" date="2018-05" db="EMBL/GenBank/DDBJ databases">
        <authorList>
            <person name="Lanie J.A."/>
            <person name="Ng W.-L."/>
            <person name="Kazmierczak K.M."/>
            <person name="Andrzejewski T.M."/>
            <person name="Davidsen T.M."/>
            <person name="Wayne K.J."/>
            <person name="Tettelin H."/>
            <person name="Glass J.I."/>
            <person name="Rusch D."/>
            <person name="Podicherti R."/>
            <person name="Tsui H.-C.T."/>
            <person name="Winkler M.E."/>
        </authorList>
    </citation>
    <scope>NUCLEOTIDE SEQUENCE</scope>
</reference>
<dbReference type="Pfam" id="PF00107">
    <property type="entry name" value="ADH_zinc_N"/>
    <property type="match status" value="1"/>
</dbReference>
<feature type="domain" description="Enoyl reductase (ER)" evidence="6">
    <location>
        <begin position="13"/>
        <end position="363"/>
    </location>
</feature>
<dbReference type="GO" id="GO:0016491">
    <property type="term" value="F:oxidoreductase activity"/>
    <property type="evidence" value="ECO:0007669"/>
    <property type="project" value="UniProtKB-KW"/>
</dbReference>